<dbReference type="SUPFAM" id="SSF56784">
    <property type="entry name" value="HAD-like"/>
    <property type="match status" value="1"/>
</dbReference>
<reference evidence="3 4" key="1">
    <citation type="submission" date="2016-10" db="EMBL/GenBank/DDBJ databases">
        <authorList>
            <person name="Varghese N."/>
            <person name="Submissions S."/>
        </authorList>
    </citation>
    <scope>NUCLEOTIDE SEQUENCE [LARGE SCALE GENOMIC DNA]</scope>
    <source>
        <strain evidence="3 4">DSM 11449</strain>
    </source>
</reference>
<feature type="chain" id="PRO_5029018700" evidence="2">
    <location>
        <begin position="19"/>
        <end position="296"/>
    </location>
</feature>
<name>A0A1H2WJZ2_9FLAO</name>
<protein>
    <submittedName>
        <fullName evidence="3">5'-nucleotidase, lipoprotein e(P4) family</fullName>
    </submittedName>
</protein>
<dbReference type="Proteomes" id="UP000182771">
    <property type="component" value="Unassembled WGS sequence"/>
</dbReference>
<dbReference type="GO" id="GO:0009279">
    <property type="term" value="C:cell outer membrane"/>
    <property type="evidence" value="ECO:0007669"/>
    <property type="project" value="InterPro"/>
</dbReference>
<dbReference type="EMBL" id="FNND01000004">
    <property type="protein sequence ID" value="SDW80847.1"/>
    <property type="molecule type" value="Genomic_DNA"/>
</dbReference>
<keyword evidence="4" id="KW-1185">Reference proteome</keyword>
<dbReference type="GeneID" id="85017363"/>
<dbReference type="InterPro" id="IPR006423">
    <property type="entry name" value="Lipo_e_P4"/>
</dbReference>
<dbReference type="PANTHER" id="PTHR31284:SF10">
    <property type="entry name" value="ACID PHOSPHATASE-LIKE PROTEIN"/>
    <property type="match status" value="1"/>
</dbReference>
<accession>A0A1H2WJZ2</accession>
<sequence>MKKYIFCSLFLFFVSCYAQKSTADAQEHFVSNGKLYAALFQQQAAEYDALCYQAYNIARLRLDEALTKPSDKPLAIVSDIDETFMNTSYYAVECGRKGTEFEYKTWEEWTTKAEATPLAGAVEFFQYAAQKGVQIFYVTNRKESERKGTTLNIKRYHFPFQGDDHLIFRTAERSKENRRLNIAKNYDIVLFLGDNLGDFDKDFDATTPEGRSQAVEKNHKQFGTKYIVLPNTSYGDWENALYGRKSPHPERTQRANLKNAQGKANQVIHLSLYSSKVSSFYKKKPLLFLGSSNLLV</sequence>
<comment type="caution">
    <text evidence="3">The sequence shown here is derived from an EMBL/GenBank/DDBJ whole genome shotgun (WGS) entry which is preliminary data.</text>
</comment>
<evidence type="ECO:0000256" key="1">
    <source>
        <dbReference type="ARBA" id="ARBA00022729"/>
    </source>
</evidence>
<dbReference type="RefSeq" id="WP_016420746.1">
    <property type="nucleotide sequence ID" value="NZ_FNND01000004.1"/>
</dbReference>
<dbReference type="Gene3D" id="3.40.50.1000">
    <property type="entry name" value="HAD superfamily/HAD-like"/>
    <property type="match status" value="1"/>
</dbReference>
<dbReference type="InterPro" id="IPR036412">
    <property type="entry name" value="HAD-like_sf"/>
</dbReference>
<keyword evidence="3" id="KW-0449">Lipoprotein</keyword>
<evidence type="ECO:0000313" key="3">
    <source>
        <dbReference type="EMBL" id="SDW80847.1"/>
    </source>
</evidence>
<organism evidence="3 4">
    <name type="scientific">Capnocytophaga granulosa</name>
    <dbReference type="NCBI Taxonomy" id="45242"/>
    <lineage>
        <taxon>Bacteria</taxon>
        <taxon>Pseudomonadati</taxon>
        <taxon>Bacteroidota</taxon>
        <taxon>Flavobacteriia</taxon>
        <taxon>Flavobacteriales</taxon>
        <taxon>Flavobacteriaceae</taxon>
        <taxon>Capnocytophaga</taxon>
    </lineage>
</organism>
<dbReference type="PROSITE" id="PS51257">
    <property type="entry name" value="PROKAR_LIPOPROTEIN"/>
    <property type="match status" value="1"/>
</dbReference>
<dbReference type="InterPro" id="IPR005519">
    <property type="entry name" value="Acid_phosphat_B-like"/>
</dbReference>
<dbReference type="SFLD" id="SFLDG01125">
    <property type="entry name" value="C1.1:_Acid_Phosphatase_Like"/>
    <property type="match status" value="1"/>
</dbReference>
<gene>
    <name evidence="3" type="ORF">SAMN05444420_104115</name>
</gene>
<proteinExistence type="predicted"/>
<dbReference type="Pfam" id="PF03767">
    <property type="entry name" value="Acid_phosphat_B"/>
    <property type="match status" value="1"/>
</dbReference>
<feature type="signal peptide" evidence="2">
    <location>
        <begin position="1"/>
        <end position="18"/>
    </location>
</feature>
<dbReference type="PANTHER" id="PTHR31284">
    <property type="entry name" value="ACID PHOSPHATASE-LIKE PROTEIN"/>
    <property type="match status" value="1"/>
</dbReference>
<dbReference type="InterPro" id="IPR023214">
    <property type="entry name" value="HAD_sf"/>
</dbReference>
<dbReference type="CDD" id="cd07534">
    <property type="entry name" value="HAD_CAP"/>
    <property type="match status" value="1"/>
</dbReference>
<evidence type="ECO:0000256" key="2">
    <source>
        <dbReference type="SAM" id="SignalP"/>
    </source>
</evidence>
<dbReference type="NCBIfam" id="TIGR01533">
    <property type="entry name" value="lipo_e_P4"/>
    <property type="match status" value="1"/>
</dbReference>
<keyword evidence="1 2" id="KW-0732">Signal</keyword>
<dbReference type="PIRSF" id="PIRSF019271">
    <property type="entry name" value="Acid_Ptase_C"/>
    <property type="match status" value="1"/>
</dbReference>
<dbReference type="SFLD" id="SFLDS00003">
    <property type="entry name" value="Haloacid_Dehalogenase"/>
    <property type="match status" value="1"/>
</dbReference>
<evidence type="ECO:0000313" key="4">
    <source>
        <dbReference type="Proteomes" id="UP000182771"/>
    </source>
</evidence>
<dbReference type="AlphaFoldDB" id="A0A1H2WJZ2"/>